<protein>
    <submittedName>
        <fullName evidence="2">Uncharacterized protein</fullName>
    </submittedName>
</protein>
<accession>A0ABD0N0M6</accession>
<comment type="caution">
    <text evidence="2">The sequence shown here is derived from an EMBL/GenBank/DDBJ whole genome shotgun (WGS) entry which is preliminary data.</text>
</comment>
<evidence type="ECO:0000313" key="2">
    <source>
        <dbReference type="EMBL" id="KAL0155320.1"/>
    </source>
</evidence>
<feature type="non-terminal residue" evidence="2">
    <location>
        <position position="1"/>
    </location>
</feature>
<evidence type="ECO:0000256" key="1">
    <source>
        <dbReference type="SAM" id="MobiDB-lite"/>
    </source>
</evidence>
<evidence type="ECO:0000313" key="3">
    <source>
        <dbReference type="Proteomes" id="UP001529510"/>
    </source>
</evidence>
<proteinExistence type="predicted"/>
<dbReference type="Proteomes" id="UP001529510">
    <property type="component" value="Unassembled WGS sequence"/>
</dbReference>
<gene>
    <name evidence="2" type="ORF">M9458_049583</name>
</gene>
<sequence length="50" mass="5708">LCVAVNVEFILIQPKSWMCPSNITEEPKLKTSPENPGAPNGERNRERERE</sequence>
<feature type="non-terminal residue" evidence="2">
    <location>
        <position position="50"/>
    </location>
</feature>
<feature type="region of interest" description="Disordered" evidence="1">
    <location>
        <begin position="21"/>
        <end position="50"/>
    </location>
</feature>
<dbReference type="EMBL" id="JAMKFB020000025">
    <property type="protein sequence ID" value="KAL0155320.1"/>
    <property type="molecule type" value="Genomic_DNA"/>
</dbReference>
<name>A0ABD0N0M6_CIRMR</name>
<dbReference type="AlphaFoldDB" id="A0ABD0N0M6"/>
<organism evidence="2 3">
    <name type="scientific">Cirrhinus mrigala</name>
    <name type="common">Mrigala</name>
    <dbReference type="NCBI Taxonomy" id="683832"/>
    <lineage>
        <taxon>Eukaryota</taxon>
        <taxon>Metazoa</taxon>
        <taxon>Chordata</taxon>
        <taxon>Craniata</taxon>
        <taxon>Vertebrata</taxon>
        <taxon>Euteleostomi</taxon>
        <taxon>Actinopterygii</taxon>
        <taxon>Neopterygii</taxon>
        <taxon>Teleostei</taxon>
        <taxon>Ostariophysi</taxon>
        <taxon>Cypriniformes</taxon>
        <taxon>Cyprinidae</taxon>
        <taxon>Labeoninae</taxon>
        <taxon>Labeonini</taxon>
        <taxon>Cirrhinus</taxon>
    </lineage>
</organism>
<keyword evidence="3" id="KW-1185">Reference proteome</keyword>
<reference evidence="2 3" key="1">
    <citation type="submission" date="2024-05" db="EMBL/GenBank/DDBJ databases">
        <title>Genome sequencing and assembly of Indian major carp, Cirrhinus mrigala (Hamilton, 1822).</title>
        <authorList>
            <person name="Mohindra V."/>
            <person name="Chowdhury L.M."/>
            <person name="Lal K."/>
            <person name="Jena J.K."/>
        </authorList>
    </citation>
    <scope>NUCLEOTIDE SEQUENCE [LARGE SCALE GENOMIC DNA]</scope>
    <source>
        <strain evidence="2">CM1030</strain>
        <tissue evidence="2">Blood</tissue>
    </source>
</reference>